<dbReference type="InterPro" id="IPR020904">
    <property type="entry name" value="Sc_DH/Rdtase_CS"/>
</dbReference>
<dbReference type="RefSeq" id="WP_197920467.1">
    <property type="nucleotide sequence ID" value="NZ_CAWPTA010000006.1"/>
</dbReference>
<dbReference type="InterPro" id="IPR036291">
    <property type="entry name" value="NAD(P)-bd_dom_sf"/>
</dbReference>
<evidence type="ECO:0000313" key="4">
    <source>
        <dbReference type="Proteomes" id="UP000602442"/>
    </source>
</evidence>
<evidence type="ECO:0000313" key="3">
    <source>
        <dbReference type="EMBL" id="MBH5321818.1"/>
    </source>
</evidence>
<dbReference type="NCBIfam" id="NF005559">
    <property type="entry name" value="PRK07231.1"/>
    <property type="match status" value="1"/>
</dbReference>
<dbReference type="Proteomes" id="UP000602442">
    <property type="component" value="Unassembled WGS sequence"/>
</dbReference>
<evidence type="ECO:0000256" key="2">
    <source>
        <dbReference type="ARBA" id="ARBA00023002"/>
    </source>
</evidence>
<evidence type="ECO:0000256" key="1">
    <source>
        <dbReference type="ARBA" id="ARBA00006484"/>
    </source>
</evidence>
<dbReference type="PRINTS" id="PR00081">
    <property type="entry name" value="GDHRDH"/>
</dbReference>
<keyword evidence="2" id="KW-0560">Oxidoreductase</keyword>
<protein>
    <submittedName>
        <fullName evidence="3">SDR family oxidoreductase</fullName>
    </submittedName>
</protein>
<dbReference type="Pfam" id="PF13561">
    <property type="entry name" value="adh_short_C2"/>
    <property type="match status" value="1"/>
</dbReference>
<accession>A0ABS0N1G7</accession>
<comment type="caution">
    <text evidence="3">The sequence shown here is derived from an EMBL/GenBank/DDBJ whole genome shotgun (WGS) entry which is preliminary data.</text>
</comment>
<organism evidence="3 4">
    <name type="scientific">Aurantiacibacter sediminis</name>
    <dbReference type="NCBI Taxonomy" id="2793064"/>
    <lineage>
        <taxon>Bacteria</taxon>
        <taxon>Pseudomonadati</taxon>
        <taxon>Pseudomonadota</taxon>
        <taxon>Alphaproteobacteria</taxon>
        <taxon>Sphingomonadales</taxon>
        <taxon>Erythrobacteraceae</taxon>
        <taxon>Aurantiacibacter</taxon>
    </lineage>
</organism>
<dbReference type="PANTHER" id="PTHR43008">
    <property type="entry name" value="BENZIL REDUCTASE"/>
    <property type="match status" value="1"/>
</dbReference>
<sequence length="253" mass="26648">MTAFNLTDRVIVITGGAGGLGTAMAKTFLDLGAKVALTDVGDAGGEEEAEKLGENAAFFPLDVTDSANIERAADEIAERFGNVTGVCANAGIAPTSPALEYDDDLWRKVIDINQTGVFLTARVFADRIVKAEKPGSIVLTSSIAGLSVVHPERHVAYGASKAAVAHMAALLGVEWAKKHIRVNAIAPGYIDTSILDKMREENPETVEEWKNAMPIGRLLEAREVANVAAFLLSDMASSITGETLACDGGYSKA</sequence>
<dbReference type="PROSITE" id="PS00061">
    <property type="entry name" value="ADH_SHORT"/>
    <property type="match status" value="1"/>
</dbReference>
<dbReference type="EMBL" id="JAEANY010000001">
    <property type="protein sequence ID" value="MBH5321818.1"/>
    <property type="molecule type" value="Genomic_DNA"/>
</dbReference>
<reference evidence="3 4" key="1">
    <citation type="submission" date="2020-11" db="EMBL/GenBank/DDBJ databases">
        <title>Erythrobacter sediminis sp. nov., a marine bacterium from a tidal flat of Garorim Bay.</title>
        <authorList>
            <person name="Kim D."/>
            <person name="Yoo Y."/>
            <person name="Kim J.-J."/>
        </authorList>
    </citation>
    <scope>NUCLEOTIDE SEQUENCE [LARGE SCALE GENOMIC DNA]</scope>
    <source>
        <strain evidence="3 4">JGD-13</strain>
    </source>
</reference>
<keyword evidence="4" id="KW-1185">Reference proteome</keyword>
<proteinExistence type="inferred from homology"/>
<dbReference type="Gene3D" id="3.40.50.720">
    <property type="entry name" value="NAD(P)-binding Rossmann-like Domain"/>
    <property type="match status" value="1"/>
</dbReference>
<gene>
    <name evidence="3" type="ORF">I5L03_04360</name>
</gene>
<dbReference type="InterPro" id="IPR002347">
    <property type="entry name" value="SDR_fam"/>
</dbReference>
<dbReference type="PANTHER" id="PTHR43008:SF4">
    <property type="entry name" value="CHAIN DEHYDROGENASE, PUTATIVE (AFU_ORTHOLOGUE AFUA_4G08710)-RELATED"/>
    <property type="match status" value="1"/>
</dbReference>
<name>A0ABS0N1G7_9SPHN</name>
<dbReference type="SUPFAM" id="SSF51735">
    <property type="entry name" value="NAD(P)-binding Rossmann-fold domains"/>
    <property type="match status" value="1"/>
</dbReference>
<comment type="similarity">
    <text evidence="1">Belongs to the short-chain dehydrogenases/reductases (SDR) family.</text>
</comment>